<dbReference type="EMBL" id="RPOK01000004">
    <property type="protein sequence ID" value="RPJ65659.1"/>
    <property type="molecule type" value="Genomic_DNA"/>
</dbReference>
<evidence type="ECO:0000256" key="2">
    <source>
        <dbReference type="SAM" id="Phobius"/>
    </source>
</evidence>
<organism evidence="4 5">
    <name type="scientific">Alteromonas sediminis</name>
    <dbReference type="NCBI Taxonomy" id="2259342"/>
    <lineage>
        <taxon>Bacteria</taxon>
        <taxon>Pseudomonadati</taxon>
        <taxon>Pseudomonadota</taxon>
        <taxon>Gammaproteobacteria</taxon>
        <taxon>Alteromonadales</taxon>
        <taxon>Alteromonadaceae</taxon>
        <taxon>Alteromonas/Salinimonas group</taxon>
        <taxon>Alteromonas</taxon>
    </lineage>
</organism>
<feature type="transmembrane region" description="Helical" evidence="2">
    <location>
        <begin position="114"/>
        <end position="134"/>
    </location>
</feature>
<protein>
    <submittedName>
        <fullName evidence="4">DUF4115 domain-containing protein</fullName>
    </submittedName>
</protein>
<reference evidence="4 5" key="1">
    <citation type="submission" date="2018-11" db="EMBL/GenBank/DDBJ databases">
        <authorList>
            <person name="Ye M.-Q."/>
            <person name="Du Z.-J."/>
        </authorList>
    </citation>
    <scope>NUCLEOTIDE SEQUENCE [LARGE SCALE GENOMIC DNA]</scope>
    <source>
        <strain evidence="4 5">U0105</strain>
    </source>
</reference>
<dbReference type="InterPro" id="IPR010982">
    <property type="entry name" value="Lambda_DNA-bd_dom_sf"/>
</dbReference>
<dbReference type="OrthoDB" id="9790252at2"/>
<dbReference type="Pfam" id="PF13464">
    <property type="entry name" value="RodZ_C"/>
    <property type="match status" value="1"/>
</dbReference>
<sequence>MTEVAEDNIAQESPVSPGKVLKDARLKAGLSCQDVADKLFLKVSVVEELEADRIDSAKSITFSKGYVKNYAKMLGLDVEYVIGVFEAYHNKPDETAKLQSFSKRVAKQAQDDRWMMVTYALLVLLIGAVVLWWYQQPKTTVGNTIAETGTESNSINNPLSEESPSTAQPNVSEEDDSLTSEVEVPVVVEDETMPSSNQSLIEDPIETGTGIDAQSSIQESSEQALEIPPADQASLVFVFAEDCWVNVTDATGEAIAYGVKAAGREMRLQGQPPFQITLGAPQVVQITYNGEPVDMSEFTGREIGRLTLPRQE</sequence>
<keyword evidence="5" id="KW-1185">Reference proteome</keyword>
<dbReference type="PANTHER" id="PTHR34475:SF1">
    <property type="entry name" value="CYTOSKELETON PROTEIN RODZ"/>
    <property type="match status" value="1"/>
</dbReference>
<dbReference type="Pfam" id="PF13413">
    <property type="entry name" value="HTH_25"/>
    <property type="match status" value="1"/>
</dbReference>
<dbReference type="Proteomes" id="UP000275281">
    <property type="component" value="Unassembled WGS sequence"/>
</dbReference>
<dbReference type="AlphaFoldDB" id="A0A3N5Y5U9"/>
<gene>
    <name evidence="4" type="ORF">DRW07_12625</name>
</gene>
<feature type="domain" description="HTH cro/C1-type" evidence="3">
    <location>
        <begin position="20"/>
        <end position="81"/>
    </location>
</feature>
<name>A0A3N5Y5U9_9ALTE</name>
<dbReference type="PANTHER" id="PTHR34475">
    <property type="match status" value="1"/>
</dbReference>
<dbReference type="GO" id="GO:0003677">
    <property type="term" value="F:DNA binding"/>
    <property type="evidence" value="ECO:0007669"/>
    <property type="project" value="InterPro"/>
</dbReference>
<dbReference type="InterPro" id="IPR050400">
    <property type="entry name" value="Bact_Cytoskel_RodZ"/>
</dbReference>
<comment type="caution">
    <text evidence="4">The sequence shown here is derived from an EMBL/GenBank/DDBJ whole genome shotgun (WGS) entry which is preliminary data.</text>
</comment>
<feature type="compositionally biased region" description="Polar residues" evidence="1">
    <location>
        <begin position="145"/>
        <end position="171"/>
    </location>
</feature>
<dbReference type="InterPro" id="IPR001387">
    <property type="entry name" value="Cro/C1-type_HTH"/>
</dbReference>
<dbReference type="Gene3D" id="1.10.260.40">
    <property type="entry name" value="lambda repressor-like DNA-binding domains"/>
    <property type="match status" value="1"/>
</dbReference>
<dbReference type="SMART" id="SM00530">
    <property type="entry name" value="HTH_XRE"/>
    <property type="match status" value="1"/>
</dbReference>
<evidence type="ECO:0000313" key="5">
    <source>
        <dbReference type="Proteomes" id="UP000275281"/>
    </source>
</evidence>
<proteinExistence type="predicted"/>
<accession>A0A3N5Y5U9</accession>
<dbReference type="CDD" id="cd00093">
    <property type="entry name" value="HTH_XRE"/>
    <property type="match status" value="1"/>
</dbReference>
<dbReference type="SUPFAM" id="SSF47413">
    <property type="entry name" value="lambda repressor-like DNA-binding domains"/>
    <property type="match status" value="1"/>
</dbReference>
<keyword evidence="2" id="KW-0812">Transmembrane</keyword>
<feature type="region of interest" description="Disordered" evidence="1">
    <location>
        <begin position="145"/>
        <end position="181"/>
    </location>
</feature>
<keyword evidence="2" id="KW-1133">Transmembrane helix</keyword>
<dbReference type="RefSeq" id="WP_124028290.1">
    <property type="nucleotide sequence ID" value="NZ_JBHRSN010000007.1"/>
</dbReference>
<evidence type="ECO:0000256" key="1">
    <source>
        <dbReference type="SAM" id="MobiDB-lite"/>
    </source>
</evidence>
<evidence type="ECO:0000313" key="4">
    <source>
        <dbReference type="EMBL" id="RPJ65659.1"/>
    </source>
</evidence>
<keyword evidence="2" id="KW-0472">Membrane</keyword>
<dbReference type="InterPro" id="IPR025194">
    <property type="entry name" value="RodZ-like_C"/>
</dbReference>
<evidence type="ECO:0000259" key="3">
    <source>
        <dbReference type="SMART" id="SM00530"/>
    </source>
</evidence>